<name>J9GPI0_9ZZZZ</name>
<gene>
    <name evidence="4" type="ORF">EVA_01791</name>
</gene>
<dbReference type="PANTHER" id="PTHR30273">
    <property type="entry name" value="PERIPLASMIC SIGNAL SENSOR AND SIGMA FACTOR ACTIVATOR FECR-RELATED"/>
    <property type="match status" value="1"/>
</dbReference>
<dbReference type="FunFam" id="2.60.120.1440:FF:000001">
    <property type="entry name" value="Putative anti-sigma factor"/>
    <property type="match status" value="1"/>
</dbReference>
<keyword evidence="1" id="KW-1133">Transmembrane helix</keyword>
<feature type="domain" description="FecR protein" evidence="2">
    <location>
        <begin position="93"/>
        <end position="182"/>
    </location>
</feature>
<evidence type="ECO:0000259" key="3">
    <source>
        <dbReference type="Pfam" id="PF16344"/>
    </source>
</evidence>
<dbReference type="AlphaFoldDB" id="J9GPI0"/>
<proteinExistence type="predicted"/>
<dbReference type="Pfam" id="PF16344">
    <property type="entry name" value="FecR_C"/>
    <property type="match status" value="1"/>
</dbReference>
<dbReference type="Gene3D" id="2.60.120.1440">
    <property type="match status" value="1"/>
</dbReference>
<keyword evidence="1" id="KW-0812">Transmembrane</keyword>
<sequence length="299" mass="34870">MKKDSQESSSKHELFRSLWQESLAQQPADDVDQQWQHWLRMRIRSNGVRSLRILRIWQSVAAVLLIAVGLLAVRLRMSPVSSIDLIQQYIPVAEMRHLTLPDGTRVQLNSKSTLIYPERFTGDERSVYLVGEANFQVKPDSEHPFIVKSDDFQVTALGTEFNVSAYPEQTEIQTVLLSGSVQVDFDAMSQSHRLQPSEQLCYHRGSHRYHVDRPDLDDITAWQRGELVYNSRTVLEIIQRLERRYNYEFVYSLSSLKDDRYSFRFHKDASLQAVMEILTDVTGYLTFEIRGKQCILRRR</sequence>
<accession>J9GPI0</accession>
<dbReference type="Gene3D" id="3.55.50.30">
    <property type="match status" value="1"/>
</dbReference>
<evidence type="ECO:0000313" key="4">
    <source>
        <dbReference type="EMBL" id="EJX10107.1"/>
    </source>
</evidence>
<keyword evidence="1" id="KW-0472">Membrane</keyword>
<dbReference type="EMBL" id="AMCI01000252">
    <property type="protein sequence ID" value="EJX10107.1"/>
    <property type="molecule type" value="Genomic_DNA"/>
</dbReference>
<dbReference type="PIRSF" id="PIRSF018266">
    <property type="entry name" value="FecR"/>
    <property type="match status" value="1"/>
</dbReference>
<feature type="domain" description="Protein FecR C-terminal" evidence="3">
    <location>
        <begin position="227"/>
        <end position="295"/>
    </location>
</feature>
<comment type="caution">
    <text evidence="4">The sequence shown here is derived from an EMBL/GenBank/DDBJ whole genome shotgun (WGS) entry which is preliminary data.</text>
</comment>
<dbReference type="Pfam" id="PF04773">
    <property type="entry name" value="FecR"/>
    <property type="match status" value="1"/>
</dbReference>
<evidence type="ECO:0000259" key="2">
    <source>
        <dbReference type="Pfam" id="PF04773"/>
    </source>
</evidence>
<dbReference type="InterPro" id="IPR012373">
    <property type="entry name" value="Ferrdict_sens_TM"/>
</dbReference>
<dbReference type="InterPro" id="IPR006860">
    <property type="entry name" value="FecR"/>
</dbReference>
<feature type="transmembrane region" description="Helical" evidence="1">
    <location>
        <begin position="53"/>
        <end position="73"/>
    </location>
</feature>
<reference evidence="4" key="1">
    <citation type="journal article" date="2012" name="PLoS ONE">
        <title>Gene sets for utilization of primary and secondary nutrition supplies in the distal gut of endangered iberian lynx.</title>
        <authorList>
            <person name="Alcaide M."/>
            <person name="Messina E."/>
            <person name="Richter M."/>
            <person name="Bargiela R."/>
            <person name="Peplies J."/>
            <person name="Huws S.A."/>
            <person name="Newbold C.J."/>
            <person name="Golyshin P.N."/>
            <person name="Simon M.A."/>
            <person name="Lopez G."/>
            <person name="Yakimov M.M."/>
            <person name="Ferrer M."/>
        </authorList>
    </citation>
    <scope>NUCLEOTIDE SEQUENCE</scope>
</reference>
<dbReference type="PANTHER" id="PTHR30273:SF2">
    <property type="entry name" value="PROTEIN FECR"/>
    <property type="match status" value="1"/>
</dbReference>
<dbReference type="GO" id="GO:0016989">
    <property type="term" value="F:sigma factor antagonist activity"/>
    <property type="evidence" value="ECO:0007669"/>
    <property type="project" value="TreeGrafter"/>
</dbReference>
<dbReference type="InterPro" id="IPR032508">
    <property type="entry name" value="FecR_C"/>
</dbReference>
<evidence type="ECO:0000256" key="1">
    <source>
        <dbReference type="SAM" id="Phobius"/>
    </source>
</evidence>
<organism evidence="4">
    <name type="scientific">gut metagenome</name>
    <dbReference type="NCBI Taxonomy" id="749906"/>
    <lineage>
        <taxon>unclassified sequences</taxon>
        <taxon>metagenomes</taxon>
        <taxon>organismal metagenomes</taxon>
    </lineage>
</organism>
<protein>
    <submittedName>
        <fullName evidence="4">Anti-FecI sigma factor, FecR</fullName>
    </submittedName>
</protein>